<dbReference type="AlphaFoldDB" id="I0KVX7"/>
<comment type="caution">
    <text evidence="5">The sequence shown here is derived from an EMBL/GenBank/DDBJ whole genome shotgun (WGS) entry which is preliminary data.</text>
</comment>
<keyword evidence="2 5" id="KW-0808">Transferase</keyword>
<evidence type="ECO:0000259" key="4">
    <source>
        <dbReference type="Pfam" id="PF13439"/>
    </source>
</evidence>
<dbReference type="PANTHER" id="PTHR12526">
    <property type="entry name" value="GLYCOSYLTRANSFERASE"/>
    <property type="match status" value="1"/>
</dbReference>
<dbReference type="InterPro" id="IPR028098">
    <property type="entry name" value="Glyco_trans_4-like_N"/>
</dbReference>
<dbReference type="RefSeq" id="WP_007455035.1">
    <property type="nucleotide sequence ID" value="NZ_HF570108.1"/>
</dbReference>
<feature type="domain" description="Glycosyltransferase subfamily 4-like N-terminal" evidence="4">
    <location>
        <begin position="23"/>
        <end position="132"/>
    </location>
</feature>
<accession>I0KVX7</accession>
<feature type="domain" description="Glycosyl transferase family 1" evidence="3">
    <location>
        <begin position="172"/>
        <end position="294"/>
    </location>
</feature>
<reference evidence="6" key="1">
    <citation type="journal article" date="2012" name="J. Bacteriol.">
        <title>Genome Sequence of Micromonospora lupini Lupac 08, Isolated from Root Nodules of Lupinus angustifolius.</title>
        <authorList>
            <person name="Alonso-Vega P."/>
            <person name="Normand P."/>
            <person name="Bacigalupe R."/>
            <person name="Pujic P."/>
            <person name="Lajus A."/>
            <person name="Vallenet D."/>
            <person name="Carro L."/>
            <person name="Coll P."/>
            <person name="Trujillo M.E."/>
        </authorList>
    </citation>
    <scope>NUCLEOTIDE SEQUENCE [LARGE SCALE GENOMIC DNA]</scope>
    <source>
        <strain evidence="6">Lupac 08</strain>
    </source>
</reference>
<dbReference type="GO" id="GO:0016757">
    <property type="term" value="F:glycosyltransferase activity"/>
    <property type="evidence" value="ECO:0007669"/>
    <property type="project" value="UniProtKB-KW"/>
</dbReference>
<name>I0KVX7_9ACTN</name>
<proteinExistence type="predicted"/>
<dbReference type="Pfam" id="PF13439">
    <property type="entry name" value="Glyco_transf_4"/>
    <property type="match status" value="1"/>
</dbReference>
<dbReference type="OrthoDB" id="9809227at2"/>
<dbReference type="Gene3D" id="3.40.50.2000">
    <property type="entry name" value="Glycogen Phosphorylase B"/>
    <property type="match status" value="2"/>
</dbReference>
<dbReference type="InterPro" id="IPR001296">
    <property type="entry name" value="Glyco_trans_1"/>
</dbReference>
<protein>
    <submittedName>
        <fullName evidence="5">Putative glycosyl transferase</fullName>
        <ecNumber evidence="5">2.4.1.-</ecNumber>
    </submittedName>
</protein>
<dbReference type="CDD" id="cd03802">
    <property type="entry name" value="GT4_AviGT4-like"/>
    <property type="match status" value="1"/>
</dbReference>
<dbReference type="PANTHER" id="PTHR12526:SF595">
    <property type="entry name" value="BLL5217 PROTEIN"/>
    <property type="match status" value="1"/>
</dbReference>
<dbReference type="SUPFAM" id="SSF53756">
    <property type="entry name" value="UDP-Glycosyltransferase/glycogen phosphorylase"/>
    <property type="match status" value="1"/>
</dbReference>
<sequence length="351" mass="37477">MRVALLGPVAWRTPPHHYGPWEQVTGLLAEGLVSRGVDVTLFATLDSVTSARLDGVIPKGYADDPALDGRVWEAMHVSHAFARSAEFDLVHSHLDWLPLAFAEHCHAPLLTTVHGFSGAGILPAYARARSSYVSISDADRAPELDYVATVHHGVDIGGLPFTRDAGPGLAAFGRIHPDKGTHTAIEIARRAGRPLIICGIVQDERYFAEQVAPHIDGDRVVFLGSVGPRRRAEVLGASAALLHPIAFDEPFGLSVVESMVCGTPVVAYARGSMPEVVDDGVTGCLVHTVEQAVDAVTVVAGLDRAACRGRALQRFGADRMVTDYLAVYERLVGRVAAPVDRQVVPDQATAV</sequence>
<evidence type="ECO:0000259" key="3">
    <source>
        <dbReference type="Pfam" id="PF00534"/>
    </source>
</evidence>
<keyword evidence="6" id="KW-1185">Reference proteome</keyword>
<dbReference type="EMBL" id="CAIE01000009">
    <property type="protein sequence ID" value="CCH15724.1"/>
    <property type="molecule type" value="Genomic_DNA"/>
</dbReference>
<evidence type="ECO:0000256" key="2">
    <source>
        <dbReference type="ARBA" id="ARBA00022679"/>
    </source>
</evidence>
<keyword evidence="1 5" id="KW-0328">Glycosyltransferase</keyword>
<evidence type="ECO:0000313" key="6">
    <source>
        <dbReference type="Proteomes" id="UP000003448"/>
    </source>
</evidence>
<dbReference type="Pfam" id="PF00534">
    <property type="entry name" value="Glycos_transf_1"/>
    <property type="match status" value="1"/>
</dbReference>
<dbReference type="eggNOG" id="COG0438">
    <property type="taxonomic scope" value="Bacteria"/>
</dbReference>
<dbReference type="EC" id="2.4.1.-" evidence="5"/>
<gene>
    <name evidence="5" type="ORF">MILUP08_40634</name>
</gene>
<dbReference type="STRING" id="1150864.MILUP08_40634"/>
<organism evidence="5 6">
    <name type="scientific">Micromonospora lupini str. Lupac 08</name>
    <dbReference type="NCBI Taxonomy" id="1150864"/>
    <lineage>
        <taxon>Bacteria</taxon>
        <taxon>Bacillati</taxon>
        <taxon>Actinomycetota</taxon>
        <taxon>Actinomycetes</taxon>
        <taxon>Micromonosporales</taxon>
        <taxon>Micromonosporaceae</taxon>
        <taxon>Micromonospora</taxon>
    </lineage>
</organism>
<dbReference type="Proteomes" id="UP000003448">
    <property type="component" value="Unassembled WGS sequence"/>
</dbReference>
<evidence type="ECO:0000313" key="5">
    <source>
        <dbReference type="EMBL" id="CCH15724.1"/>
    </source>
</evidence>
<evidence type="ECO:0000256" key="1">
    <source>
        <dbReference type="ARBA" id="ARBA00022676"/>
    </source>
</evidence>